<evidence type="ECO:0000256" key="1">
    <source>
        <dbReference type="SAM" id="MobiDB-lite"/>
    </source>
</evidence>
<feature type="transmembrane region" description="Helical" evidence="2">
    <location>
        <begin position="105"/>
        <end position="125"/>
    </location>
</feature>
<keyword evidence="2" id="KW-0812">Transmembrane</keyword>
<feature type="transmembrane region" description="Helical" evidence="2">
    <location>
        <begin position="172"/>
        <end position="193"/>
    </location>
</feature>
<evidence type="ECO:0008006" key="5">
    <source>
        <dbReference type="Google" id="ProtNLM"/>
    </source>
</evidence>
<reference evidence="4" key="1">
    <citation type="submission" date="2018-05" db="EMBL/GenBank/DDBJ databases">
        <authorList>
            <person name="Li X."/>
        </authorList>
    </citation>
    <scope>NUCLEOTIDE SEQUENCE [LARGE SCALE GENOMIC DNA]</scope>
    <source>
        <strain evidence="4">YIM 73061</strain>
    </source>
</reference>
<sequence>MSAVDVAATQDAQPPASTESSQLETPLADAEAHRICANCQTALVGHFCHQCGQKAHLHDKLSHLAHELVEGIAHFDGRLWRTLPLLAFNPGRLSREWLQGKRMTYVSPLHVFLFAVFLVFLIPNFTGHHLIQLPHFKLDPADTTDARLRGLIELWNQKQADGKYYGYKAETLAYKLAFVLAPVAMLLLAATTWRPSRKSTAYKHGVVALYGLGFAALVASALMLLPKAASDSVGDWAAVALGVHMVVHLRGAYGCSWPGAIARSVVLASFTFLSLSLFVVGVVLLGLTA</sequence>
<accession>A0A328AVF6</accession>
<dbReference type="EMBL" id="QFYR01000001">
    <property type="protein sequence ID" value="RAK56908.1"/>
    <property type="molecule type" value="Genomic_DNA"/>
</dbReference>
<gene>
    <name evidence="3" type="ORF">DJ018_02760</name>
</gene>
<dbReference type="AlphaFoldDB" id="A0A328AVF6"/>
<keyword evidence="4" id="KW-1185">Reference proteome</keyword>
<proteinExistence type="predicted"/>
<dbReference type="OrthoDB" id="9111327at2"/>
<feature type="region of interest" description="Disordered" evidence="1">
    <location>
        <begin position="1"/>
        <end position="24"/>
    </location>
</feature>
<dbReference type="InterPro" id="IPR022134">
    <property type="entry name" value="DUF3667"/>
</dbReference>
<dbReference type="RefSeq" id="WP_111513360.1">
    <property type="nucleotide sequence ID" value="NZ_QFYR01000001.1"/>
</dbReference>
<organism evidence="3 4">
    <name type="scientific">Phenylobacterium deserti</name>
    <dbReference type="NCBI Taxonomy" id="1914756"/>
    <lineage>
        <taxon>Bacteria</taxon>
        <taxon>Pseudomonadati</taxon>
        <taxon>Pseudomonadota</taxon>
        <taxon>Alphaproteobacteria</taxon>
        <taxon>Caulobacterales</taxon>
        <taxon>Caulobacteraceae</taxon>
        <taxon>Phenylobacterium</taxon>
    </lineage>
</organism>
<name>A0A328AVF6_9CAUL</name>
<evidence type="ECO:0000313" key="4">
    <source>
        <dbReference type="Proteomes" id="UP000249725"/>
    </source>
</evidence>
<evidence type="ECO:0000256" key="2">
    <source>
        <dbReference type="SAM" id="Phobius"/>
    </source>
</evidence>
<comment type="caution">
    <text evidence="3">The sequence shown here is derived from an EMBL/GenBank/DDBJ whole genome shotgun (WGS) entry which is preliminary data.</text>
</comment>
<evidence type="ECO:0000313" key="3">
    <source>
        <dbReference type="EMBL" id="RAK56908.1"/>
    </source>
</evidence>
<protein>
    <recommendedName>
        <fullName evidence="5">DUF3667 domain-containing protein</fullName>
    </recommendedName>
</protein>
<dbReference type="Pfam" id="PF12412">
    <property type="entry name" value="DUF3667"/>
    <property type="match status" value="1"/>
</dbReference>
<feature type="compositionally biased region" description="Polar residues" evidence="1">
    <location>
        <begin position="10"/>
        <end position="24"/>
    </location>
</feature>
<feature type="transmembrane region" description="Helical" evidence="2">
    <location>
        <begin position="265"/>
        <end position="287"/>
    </location>
</feature>
<keyword evidence="2" id="KW-0472">Membrane</keyword>
<feature type="transmembrane region" description="Helical" evidence="2">
    <location>
        <begin position="205"/>
        <end position="224"/>
    </location>
</feature>
<keyword evidence="2" id="KW-1133">Transmembrane helix</keyword>
<dbReference type="Proteomes" id="UP000249725">
    <property type="component" value="Unassembled WGS sequence"/>
</dbReference>